<dbReference type="PANTHER" id="PTHR33164:SF95">
    <property type="entry name" value="TRANSCRIPTIONAL REGULATOR"/>
    <property type="match status" value="1"/>
</dbReference>
<dbReference type="EMBL" id="QFQP01000031">
    <property type="protein sequence ID" value="PZR07394.1"/>
    <property type="molecule type" value="Genomic_DNA"/>
</dbReference>
<protein>
    <submittedName>
        <fullName evidence="5">MarR family transcriptional regulator</fullName>
    </submittedName>
</protein>
<evidence type="ECO:0000259" key="4">
    <source>
        <dbReference type="PROSITE" id="PS50995"/>
    </source>
</evidence>
<dbReference type="SMART" id="SM00347">
    <property type="entry name" value="HTH_MARR"/>
    <property type="match status" value="1"/>
</dbReference>
<dbReference type="Gene3D" id="1.10.10.10">
    <property type="entry name" value="Winged helix-like DNA-binding domain superfamily/Winged helix DNA-binding domain"/>
    <property type="match status" value="1"/>
</dbReference>
<gene>
    <name evidence="5" type="ORF">DI536_27455</name>
</gene>
<dbReference type="PRINTS" id="PR00598">
    <property type="entry name" value="HTHMARR"/>
</dbReference>
<keyword evidence="1" id="KW-0805">Transcription regulation</keyword>
<feature type="domain" description="HTH marR-type" evidence="4">
    <location>
        <begin position="16"/>
        <end position="148"/>
    </location>
</feature>
<dbReference type="InterPro" id="IPR036390">
    <property type="entry name" value="WH_DNA-bd_sf"/>
</dbReference>
<dbReference type="SUPFAM" id="SSF46785">
    <property type="entry name" value="Winged helix' DNA-binding domain"/>
    <property type="match status" value="1"/>
</dbReference>
<evidence type="ECO:0000313" key="6">
    <source>
        <dbReference type="Proteomes" id="UP000249061"/>
    </source>
</evidence>
<evidence type="ECO:0000256" key="3">
    <source>
        <dbReference type="ARBA" id="ARBA00023163"/>
    </source>
</evidence>
<proteinExistence type="predicted"/>
<dbReference type="PANTHER" id="PTHR33164">
    <property type="entry name" value="TRANSCRIPTIONAL REGULATOR, MARR FAMILY"/>
    <property type="match status" value="1"/>
</dbReference>
<dbReference type="GO" id="GO:0003677">
    <property type="term" value="F:DNA binding"/>
    <property type="evidence" value="ECO:0007669"/>
    <property type="project" value="UniProtKB-KW"/>
</dbReference>
<dbReference type="PROSITE" id="PS01117">
    <property type="entry name" value="HTH_MARR_1"/>
    <property type="match status" value="1"/>
</dbReference>
<sequence length="162" mass="17472">MAPRAQATIESQLGKPLDFLRSIWALDHALHARSKAMAKRNGLTGPQRLALRIISTFPNISSGELARVLHVHPSTLTGVLQRLEGHGLVARTRDSTDGRRALFAATKAGEKAATPVEFSIEGAVKKLLKRVSAHEAEVAQQLIIDLADELLEGTVSGGQRDE</sequence>
<keyword evidence="3" id="KW-0804">Transcription</keyword>
<dbReference type="AlphaFoldDB" id="A0A2W5UVM7"/>
<evidence type="ECO:0000256" key="1">
    <source>
        <dbReference type="ARBA" id="ARBA00023015"/>
    </source>
</evidence>
<dbReference type="InterPro" id="IPR039422">
    <property type="entry name" value="MarR/SlyA-like"/>
</dbReference>
<dbReference type="GO" id="GO:0006950">
    <property type="term" value="P:response to stress"/>
    <property type="evidence" value="ECO:0007669"/>
    <property type="project" value="TreeGrafter"/>
</dbReference>
<name>A0A2W5UVM7_9BACT</name>
<keyword evidence="2" id="KW-0238">DNA-binding</keyword>
<dbReference type="Proteomes" id="UP000249061">
    <property type="component" value="Unassembled WGS sequence"/>
</dbReference>
<evidence type="ECO:0000256" key="2">
    <source>
        <dbReference type="ARBA" id="ARBA00023125"/>
    </source>
</evidence>
<dbReference type="Pfam" id="PF01047">
    <property type="entry name" value="MarR"/>
    <property type="match status" value="1"/>
</dbReference>
<comment type="caution">
    <text evidence="5">The sequence shown here is derived from an EMBL/GenBank/DDBJ whole genome shotgun (WGS) entry which is preliminary data.</text>
</comment>
<dbReference type="PROSITE" id="PS50995">
    <property type="entry name" value="HTH_MARR_2"/>
    <property type="match status" value="1"/>
</dbReference>
<dbReference type="GO" id="GO:0003700">
    <property type="term" value="F:DNA-binding transcription factor activity"/>
    <property type="evidence" value="ECO:0007669"/>
    <property type="project" value="InterPro"/>
</dbReference>
<reference evidence="5 6" key="1">
    <citation type="submission" date="2017-08" db="EMBL/GenBank/DDBJ databases">
        <title>Infants hospitalized years apart are colonized by the same room-sourced microbial strains.</title>
        <authorList>
            <person name="Brooks B."/>
            <person name="Olm M.R."/>
            <person name="Firek B.A."/>
            <person name="Baker R."/>
            <person name="Thomas B.C."/>
            <person name="Morowitz M.J."/>
            <person name="Banfield J.F."/>
        </authorList>
    </citation>
    <scope>NUCLEOTIDE SEQUENCE [LARGE SCALE GENOMIC DNA]</scope>
    <source>
        <strain evidence="5">S2_003_000_R2_14</strain>
    </source>
</reference>
<dbReference type="InterPro" id="IPR036388">
    <property type="entry name" value="WH-like_DNA-bd_sf"/>
</dbReference>
<evidence type="ECO:0000313" key="5">
    <source>
        <dbReference type="EMBL" id="PZR07394.1"/>
    </source>
</evidence>
<organism evidence="5 6">
    <name type="scientific">Archangium gephyra</name>
    <dbReference type="NCBI Taxonomy" id="48"/>
    <lineage>
        <taxon>Bacteria</taxon>
        <taxon>Pseudomonadati</taxon>
        <taxon>Myxococcota</taxon>
        <taxon>Myxococcia</taxon>
        <taxon>Myxococcales</taxon>
        <taxon>Cystobacterineae</taxon>
        <taxon>Archangiaceae</taxon>
        <taxon>Archangium</taxon>
    </lineage>
</organism>
<dbReference type="InterPro" id="IPR023187">
    <property type="entry name" value="Tscrpt_reg_MarR-type_CS"/>
</dbReference>
<accession>A0A2W5UVM7</accession>
<dbReference type="InterPro" id="IPR000835">
    <property type="entry name" value="HTH_MarR-typ"/>
</dbReference>